<dbReference type="Proteomes" id="UP000473574">
    <property type="component" value="Unassembled WGS sequence"/>
</dbReference>
<comment type="caution">
    <text evidence="1">The sequence shown here is derived from an EMBL/GenBank/DDBJ whole genome shotgun (WGS) entry which is preliminary data.</text>
</comment>
<name>A0A6M0SCF5_9CYAN</name>
<accession>A0A6M0SCF5</accession>
<reference evidence="1 2" key="1">
    <citation type="journal article" date="2020" name="Microb. Ecol.">
        <title>Ecogenomics of the Marine Benthic Filamentous Cyanobacterium Adonisia.</title>
        <authorList>
            <person name="Walter J.M."/>
            <person name="Coutinho F.H."/>
            <person name="Leomil L."/>
            <person name="Hargreaves P.I."/>
            <person name="Campeao M.E."/>
            <person name="Vieira V.V."/>
            <person name="Silva B.S."/>
            <person name="Fistarol G.O."/>
            <person name="Salomon P.S."/>
            <person name="Sawabe T."/>
            <person name="Mino S."/>
            <person name="Hosokawa M."/>
            <person name="Miyashita H."/>
            <person name="Maruyama F."/>
            <person name="van Verk M.C."/>
            <person name="Dutilh B.E."/>
            <person name="Thompson C.C."/>
            <person name="Thompson F.L."/>
        </authorList>
    </citation>
    <scope>NUCLEOTIDE SEQUENCE [LARGE SCALE GENOMIC DNA]</scope>
    <source>
        <strain evidence="1 2">CCMR0082</strain>
    </source>
</reference>
<evidence type="ECO:0000313" key="2">
    <source>
        <dbReference type="Proteomes" id="UP000473574"/>
    </source>
</evidence>
<proteinExistence type="predicted"/>
<protein>
    <submittedName>
        <fullName evidence="1">Uncharacterized protein</fullName>
    </submittedName>
</protein>
<dbReference type="AlphaFoldDB" id="A0A6M0SCF5"/>
<dbReference type="RefSeq" id="WP_163668083.1">
    <property type="nucleotide sequence ID" value="NZ_QZCE01000002.1"/>
</dbReference>
<gene>
    <name evidence="1" type="ORF">D0962_26005</name>
</gene>
<organism evidence="1 2">
    <name type="scientific">Adonisia turfae CCMR0082</name>
    <dbReference type="NCBI Taxonomy" id="2304604"/>
    <lineage>
        <taxon>Bacteria</taxon>
        <taxon>Bacillati</taxon>
        <taxon>Cyanobacteriota</taxon>
        <taxon>Adonisia</taxon>
        <taxon>Adonisia turfae</taxon>
    </lineage>
</organism>
<dbReference type="EMBL" id="QZCE01000002">
    <property type="protein sequence ID" value="NEZ66175.1"/>
    <property type="molecule type" value="Genomic_DNA"/>
</dbReference>
<sequence>MFGCKTFRETAAFFTGFSFGANSSPLSGEGYNTFHHFVTTTLRLPQKFAWPCIDDDSNITVTTPDFGPVVLKLIEGQWKITPSDIINKLLATNA</sequence>
<evidence type="ECO:0000313" key="1">
    <source>
        <dbReference type="EMBL" id="NEZ66175.1"/>
    </source>
</evidence>